<protein>
    <recommendedName>
        <fullName evidence="17">Cytochrome P450</fullName>
    </recommendedName>
</protein>
<organism evidence="15 16">
    <name type="scientific">Acanthoscelides obtectus</name>
    <name type="common">Bean weevil</name>
    <name type="synonym">Bruchus obtectus</name>
    <dbReference type="NCBI Taxonomy" id="200917"/>
    <lineage>
        <taxon>Eukaryota</taxon>
        <taxon>Metazoa</taxon>
        <taxon>Ecdysozoa</taxon>
        <taxon>Arthropoda</taxon>
        <taxon>Hexapoda</taxon>
        <taxon>Insecta</taxon>
        <taxon>Pterygota</taxon>
        <taxon>Neoptera</taxon>
        <taxon>Endopterygota</taxon>
        <taxon>Coleoptera</taxon>
        <taxon>Polyphaga</taxon>
        <taxon>Cucujiformia</taxon>
        <taxon>Chrysomeloidea</taxon>
        <taxon>Chrysomelidae</taxon>
        <taxon>Bruchinae</taxon>
        <taxon>Bruchini</taxon>
        <taxon>Acanthoscelides</taxon>
    </lineage>
</organism>
<evidence type="ECO:0000256" key="13">
    <source>
        <dbReference type="ARBA" id="ARBA00023136"/>
    </source>
</evidence>
<dbReference type="GO" id="GO:0004497">
    <property type="term" value="F:monooxygenase activity"/>
    <property type="evidence" value="ECO:0007669"/>
    <property type="project" value="UniProtKB-KW"/>
</dbReference>
<dbReference type="GO" id="GO:0020037">
    <property type="term" value="F:heme binding"/>
    <property type="evidence" value="ECO:0007669"/>
    <property type="project" value="InterPro"/>
</dbReference>
<evidence type="ECO:0000256" key="10">
    <source>
        <dbReference type="ARBA" id="ARBA00023002"/>
    </source>
</evidence>
<evidence type="ECO:0000256" key="12">
    <source>
        <dbReference type="ARBA" id="ARBA00023033"/>
    </source>
</evidence>
<dbReference type="GO" id="GO:0016705">
    <property type="term" value="F:oxidoreductase activity, acting on paired donors, with incorporation or reduction of molecular oxygen"/>
    <property type="evidence" value="ECO:0007669"/>
    <property type="project" value="InterPro"/>
</dbReference>
<evidence type="ECO:0008006" key="17">
    <source>
        <dbReference type="Google" id="ProtNLM"/>
    </source>
</evidence>
<keyword evidence="7" id="KW-0479">Metal-binding</keyword>
<feature type="transmembrane region" description="Helical" evidence="14">
    <location>
        <begin position="80"/>
        <end position="103"/>
    </location>
</feature>
<comment type="similarity">
    <text evidence="5">Belongs to the cytochrome P450 family.</text>
</comment>
<gene>
    <name evidence="15" type="ORF">ACAOBT_LOCUS9456</name>
</gene>
<evidence type="ECO:0000256" key="6">
    <source>
        <dbReference type="ARBA" id="ARBA00022617"/>
    </source>
</evidence>
<dbReference type="EMBL" id="CAKOFQ010006786">
    <property type="protein sequence ID" value="CAH1971516.1"/>
    <property type="molecule type" value="Genomic_DNA"/>
</dbReference>
<keyword evidence="9" id="KW-0492">Microsome</keyword>
<dbReference type="GO" id="GO:0005506">
    <property type="term" value="F:iron ion binding"/>
    <property type="evidence" value="ECO:0007669"/>
    <property type="project" value="InterPro"/>
</dbReference>
<evidence type="ECO:0000313" key="16">
    <source>
        <dbReference type="Proteomes" id="UP001152888"/>
    </source>
</evidence>
<dbReference type="Proteomes" id="UP001152888">
    <property type="component" value="Unassembled WGS sequence"/>
</dbReference>
<dbReference type="GO" id="GO:0005789">
    <property type="term" value="C:endoplasmic reticulum membrane"/>
    <property type="evidence" value="ECO:0007669"/>
    <property type="project" value="UniProtKB-SubCell"/>
</dbReference>
<dbReference type="InterPro" id="IPR050196">
    <property type="entry name" value="Cytochrome_P450_Monoox"/>
</dbReference>
<comment type="subcellular location">
    <subcellularLocation>
        <location evidence="4">Endoplasmic reticulum membrane</location>
        <topology evidence="4">Peripheral membrane protein</topology>
    </subcellularLocation>
    <subcellularLocation>
        <location evidence="3">Microsome membrane</location>
        <topology evidence="3">Peripheral membrane protein</topology>
    </subcellularLocation>
</comment>
<dbReference type="PANTHER" id="PTHR24291:SF189">
    <property type="entry name" value="CYTOCHROME P450 4C3-RELATED"/>
    <property type="match status" value="1"/>
</dbReference>
<keyword evidence="14" id="KW-0812">Transmembrane</keyword>
<dbReference type="Gene3D" id="1.10.630.10">
    <property type="entry name" value="Cytochrome P450"/>
    <property type="match status" value="1"/>
</dbReference>
<keyword evidence="10" id="KW-0560">Oxidoreductase</keyword>
<dbReference type="Pfam" id="PF00067">
    <property type="entry name" value="p450"/>
    <property type="match status" value="1"/>
</dbReference>
<keyword evidence="14" id="KW-1133">Transmembrane helix</keyword>
<evidence type="ECO:0000256" key="8">
    <source>
        <dbReference type="ARBA" id="ARBA00022824"/>
    </source>
</evidence>
<proteinExistence type="inferred from homology"/>
<evidence type="ECO:0000256" key="11">
    <source>
        <dbReference type="ARBA" id="ARBA00023004"/>
    </source>
</evidence>
<keyword evidence="12" id="KW-0503">Monooxygenase</keyword>
<evidence type="ECO:0000256" key="5">
    <source>
        <dbReference type="ARBA" id="ARBA00010617"/>
    </source>
</evidence>
<evidence type="ECO:0000256" key="14">
    <source>
        <dbReference type="SAM" id="Phobius"/>
    </source>
</evidence>
<reference evidence="15" key="1">
    <citation type="submission" date="2022-03" db="EMBL/GenBank/DDBJ databases">
        <authorList>
            <person name="Sayadi A."/>
        </authorList>
    </citation>
    <scope>NUCLEOTIDE SEQUENCE</scope>
</reference>
<keyword evidence="11" id="KW-0408">Iron</keyword>
<dbReference type="AlphaFoldDB" id="A0A9P0KHC4"/>
<dbReference type="InterPro" id="IPR001128">
    <property type="entry name" value="Cyt_P450"/>
</dbReference>
<comment type="caution">
    <text evidence="15">The sequence shown here is derived from an EMBL/GenBank/DDBJ whole genome shotgun (WGS) entry which is preliminary data.</text>
</comment>
<keyword evidence="13 14" id="KW-0472">Membrane</keyword>
<sequence>MLSPLDKFATAYNKYRHQFYFSVKMFSDSLLVRHIFNAKQDSVRKNLLIICCVAICFWYLQTLWKKRKLYWYSWNVPGPLALPVIGSAYMFLTLPVTDALQVVHNITKRYPKIAKIWFGSNLLYGVYDPVYIEKILKSPNAAAKDGLFYLAFKDIFRESLITAEVHTWRKHRKLIAPSFNQKILDSFVEIFVEQSEVFADQLKKRIGQKDIEIYLLATRCTLDIICQTAMGVDMHIQTTNGDLGLVLEKIFDLAMIRTLKIWYKIGFIWKMSSPGKQFKQNLVKLFSITGSVVKRKMQEYEKRNNCEYLMAEIEEEPVVKRLAFLDLVLENSNFTEEELKAEVDLFLLAVSYFLFV</sequence>
<dbReference type="InterPro" id="IPR036396">
    <property type="entry name" value="Cyt_P450_sf"/>
</dbReference>
<evidence type="ECO:0000256" key="3">
    <source>
        <dbReference type="ARBA" id="ARBA00004174"/>
    </source>
</evidence>
<keyword evidence="16" id="KW-1185">Reference proteome</keyword>
<keyword evidence="8" id="KW-0256">Endoplasmic reticulum</keyword>
<accession>A0A9P0KHC4</accession>
<dbReference type="OrthoDB" id="1470350at2759"/>
<evidence type="ECO:0000256" key="4">
    <source>
        <dbReference type="ARBA" id="ARBA00004406"/>
    </source>
</evidence>
<evidence type="ECO:0000256" key="9">
    <source>
        <dbReference type="ARBA" id="ARBA00022848"/>
    </source>
</evidence>
<evidence type="ECO:0000256" key="1">
    <source>
        <dbReference type="ARBA" id="ARBA00001971"/>
    </source>
</evidence>
<keyword evidence="6" id="KW-0349">Heme</keyword>
<comment type="cofactor">
    <cofactor evidence="1">
        <name>heme</name>
        <dbReference type="ChEBI" id="CHEBI:30413"/>
    </cofactor>
</comment>
<comment type="function">
    <text evidence="2">May be involved in the metabolism of insect hormones and in the breakdown of synthetic insecticides.</text>
</comment>
<evidence type="ECO:0000256" key="7">
    <source>
        <dbReference type="ARBA" id="ARBA00022723"/>
    </source>
</evidence>
<evidence type="ECO:0000256" key="2">
    <source>
        <dbReference type="ARBA" id="ARBA00003690"/>
    </source>
</evidence>
<dbReference type="SUPFAM" id="SSF48264">
    <property type="entry name" value="Cytochrome P450"/>
    <property type="match status" value="1"/>
</dbReference>
<evidence type="ECO:0000313" key="15">
    <source>
        <dbReference type="EMBL" id="CAH1971516.1"/>
    </source>
</evidence>
<name>A0A9P0KHC4_ACAOB</name>
<feature type="transmembrane region" description="Helical" evidence="14">
    <location>
        <begin position="43"/>
        <end position="60"/>
    </location>
</feature>
<dbReference type="PANTHER" id="PTHR24291">
    <property type="entry name" value="CYTOCHROME P450 FAMILY 4"/>
    <property type="match status" value="1"/>
</dbReference>